<sequence>MGKSEHTLGHILQDLELENKEAYNRSKYHLSTKVGRYGLNTFDFSAKKVNESLNQSLEILQCDHIDMVFVHDIEFAEHLEQVWQETLPFLFELKSNKHKPIVRHIGVSGMPLSVLDHVMSRFGYQHIDTVLTYNSHILFNNQLLNYLPRWKKHNIGIIHGGTTGLGLLTPQGPPEWHPANHLPIFREACEEAMKYVTKRKGVGNDHNWELIRLAFLYCFDTDFIHSTLVGATNEQEFLRYVDWSAMPVHKEDKDLILWLQHNVFAPVMNRMWVNPGTEKNICNSHLHFYK</sequence>
<gene>
    <name evidence="2" type="ORF">RFI_30331</name>
</gene>
<evidence type="ECO:0000313" key="2">
    <source>
        <dbReference type="EMBL" id="ETO07061.1"/>
    </source>
</evidence>
<dbReference type="InterPro" id="IPR036812">
    <property type="entry name" value="NAD(P)_OxRdtase_dom_sf"/>
</dbReference>
<dbReference type="PANTHER" id="PTHR42686">
    <property type="entry name" value="GH17980P-RELATED"/>
    <property type="match status" value="1"/>
</dbReference>
<dbReference type="SUPFAM" id="SSF51430">
    <property type="entry name" value="NAD(P)-linked oxidoreductase"/>
    <property type="match status" value="1"/>
</dbReference>
<dbReference type="AlphaFoldDB" id="X6M0C8"/>
<evidence type="ECO:0000259" key="1">
    <source>
        <dbReference type="Pfam" id="PF00248"/>
    </source>
</evidence>
<comment type="caution">
    <text evidence="2">The sequence shown here is derived from an EMBL/GenBank/DDBJ whole genome shotgun (WGS) entry which is preliminary data.</text>
</comment>
<dbReference type="Pfam" id="PF00248">
    <property type="entry name" value="Aldo_ket_red"/>
    <property type="match status" value="1"/>
</dbReference>
<dbReference type="EMBL" id="ASPP01026547">
    <property type="protein sequence ID" value="ETO07061.1"/>
    <property type="molecule type" value="Genomic_DNA"/>
</dbReference>
<feature type="domain" description="NADP-dependent oxidoreductase" evidence="1">
    <location>
        <begin position="2"/>
        <end position="252"/>
    </location>
</feature>
<dbReference type="GO" id="GO:0005829">
    <property type="term" value="C:cytosol"/>
    <property type="evidence" value="ECO:0007669"/>
    <property type="project" value="TreeGrafter"/>
</dbReference>
<dbReference type="PANTHER" id="PTHR42686:SF1">
    <property type="entry name" value="GH17980P-RELATED"/>
    <property type="match status" value="1"/>
</dbReference>
<dbReference type="OrthoDB" id="48988at2759"/>
<dbReference type="InterPro" id="IPR020471">
    <property type="entry name" value="AKR"/>
</dbReference>
<name>X6M0C8_RETFI</name>
<protein>
    <recommendedName>
        <fullName evidence="1">NADP-dependent oxidoreductase domain-containing protein</fullName>
    </recommendedName>
</protein>
<dbReference type="Gene3D" id="3.20.20.100">
    <property type="entry name" value="NADP-dependent oxidoreductase domain"/>
    <property type="match status" value="1"/>
</dbReference>
<dbReference type="Proteomes" id="UP000023152">
    <property type="component" value="Unassembled WGS sequence"/>
</dbReference>
<organism evidence="2 3">
    <name type="scientific">Reticulomyxa filosa</name>
    <dbReference type="NCBI Taxonomy" id="46433"/>
    <lineage>
        <taxon>Eukaryota</taxon>
        <taxon>Sar</taxon>
        <taxon>Rhizaria</taxon>
        <taxon>Retaria</taxon>
        <taxon>Foraminifera</taxon>
        <taxon>Monothalamids</taxon>
        <taxon>Reticulomyxidae</taxon>
        <taxon>Reticulomyxa</taxon>
    </lineage>
</organism>
<dbReference type="GO" id="GO:0016491">
    <property type="term" value="F:oxidoreductase activity"/>
    <property type="evidence" value="ECO:0007669"/>
    <property type="project" value="InterPro"/>
</dbReference>
<dbReference type="InterPro" id="IPR023210">
    <property type="entry name" value="NADP_OxRdtase_dom"/>
</dbReference>
<reference evidence="2 3" key="1">
    <citation type="journal article" date="2013" name="Curr. Biol.">
        <title>The Genome of the Foraminiferan Reticulomyxa filosa.</title>
        <authorList>
            <person name="Glockner G."/>
            <person name="Hulsmann N."/>
            <person name="Schleicher M."/>
            <person name="Noegel A.A."/>
            <person name="Eichinger L."/>
            <person name="Gallinger C."/>
            <person name="Pawlowski J."/>
            <person name="Sierra R."/>
            <person name="Euteneuer U."/>
            <person name="Pillet L."/>
            <person name="Moustafa A."/>
            <person name="Platzer M."/>
            <person name="Groth M."/>
            <person name="Szafranski K."/>
            <person name="Schliwa M."/>
        </authorList>
    </citation>
    <scope>NUCLEOTIDE SEQUENCE [LARGE SCALE GENOMIC DNA]</scope>
</reference>
<accession>X6M0C8</accession>
<dbReference type="OMA" id="RHMKAFR"/>
<evidence type="ECO:0000313" key="3">
    <source>
        <dbReference type="Proteomes" id="UP000023152"/>
    </source>
</evidence>
<keyword evidence="3" id="KW-1185">Reference proteome</keyword>
<proteinExistence type="predicted"/>